<dbReference type="InterPro" id="IPR008254">
    <property type="entry name" value="Flavodoxin/NO_synth"/>
</dbReference>
<gene>
    <name evidence="5" type="ORF">DO021_05285</name>
    <name evidence="4" type="ORF">EYB58_07670</name>
</gene>
<dbReference type="OrthoDB" id="307208at2"/>
<evidence type="ECO:0000313" key="7">
    <source>
        <dbReference type="Proteomes" id="UP000293902"/>
    </source>
</evidence>
<evidence type="ECO:0000259" key="3">
    <source>
        <dbReference type="Pfam" id="PF12641"/>
    </source>
</evidence>
<dbReference type="InterPro" id="IPR052200">
    <property type="entry name" value="Protoporphyrinogen_IX_DH"/>
</dbReference>
<reference evidence="5 6" key="1">
    <citation type="submission" date="2018-06" db="EMBL/GenBank/DDBJ databases">
        <title>Complete Genome Sequence of Desulfobacter hydrogenophilus (DSM3380).</title>
        <authorList>
            <person name="Marietou A."/>
            <person name="Schreiber L."/>
            <person name="Marshall I."/>
            <person name="Jorgensen B."/>
        </authorList>
    </citation>
    <scope>NUCLEOTIDE SEQUENCE [LARGE SCALE GENOMIC DNA]</scope>
    <source>
        <strain evidence="5 6">DSM 3380</strain>
    </source>
</reference>
<evidence type="ECO:0000313" key="5">
    <source>
        <dbReference type="EMBL" id="RAM03034.1"/>
    </source>
</evidence>
<dbReference type="SUPFAM" id="SSF52218">
    <property type="entry name" value="Flavoproteins"/>
    <property type="match status" value="1"/>
</dbReference>
<dbReference type="Proteomes" id="UP000293902">
    <property type="component" value="Chromosome"/>
</dbReference>
<evidence type="ECO:0000313" key="4">
    <source>
        <dbReference type="EMBL" id="QBH12797.1"/>
    </source>
</evidence>
<evidence type="ECO:0000256" key="2">
    <source>
        <dbReference type="SAM" id="MobiDB-lite"/>
    </source>
</evidence>
<dbReference type="GO" id="GO:0009055">
    <property type="term" value="F:electron transfer activity"/>
    <property type="evidence" value="ECO:0007669"/>
    <property type="project" value="InterPro"/>
</dbReference>
<dbReference type="EMBL" id="QLNI01000008">
    <property type="protein sequence ID" value="RAM03034.1"/>
    <property type="molecule type" value="Genomic_DNA"/>
</dbReference>
<dbReference type="Proteomes" id="UP000248798">
    <property type="component" value="Unassembled WGS sequence"/>
</dbReference>
<feature type="domain" description="Flavodoxin-like" evidence="3">
    <location>
        <begin position="4"/>
        <end position="161"/>
    </location>
</feature>
<sequence length="174" mass="19230">MKSLVVYSSRTGNTQKVAREIYDALPEPKDIFSAKDAPDPSDYDFLALGFWVDKGTANASSARYMETVKGKKIGLFGTLGAYPDSDHAKQCLKKARELVQGNEILGEFLCQGKVDPALIKMMETKMKDDPHHSMTPERRARLEEAAKHPDKKDLADARELFVELAQIAAGKVSA</sequence>
<name>A0A328FEC9_9BACT</name>
<feature type="region of interest" description="Disordered" evidence="2">
    <location>
        <begin position="126"/>
        <end position="151"/>
    </location>
</feature>
<dbReference type="RefSeq" id="WP_111954440.1">
    <property type="nucleotide sequence ID" value="NZ_CP036313.1"/>
</dbReference>
<dbReference type="PROSITE" id="PS00201">
    <property type="entry name" value="FLAVODOXIN"/>
    <property type="match status" value="1"/>
</dbReference>
<dbReference type="GO" id="GO:0010181">
    <property type="term" value="F:FMN binding"/>
    <property type="evidence" value="ECO:0007669"/>
    <property type="project" value="InterPro"/>
</dbReference>
<dbReference type="InterPro" id="IPR029039">
    <property type="entry name" value="Flavoprotein-like_sf"/>
</dbReference>
<evidence type="ECO:0000313" key="6">
    <source>
        <dbReference type="Proteomes" id="UP000248798"/>
    </source>
</evidence>
<organism evidence="5 6">
    <name type="scientific">Desulfobacter hydrogenophilus</name>
    <dbReference type="NCBI Taxonomy" id="2291"/>
    <lineage>
        <taxon>Bacteria</taxon>
        <taxon>Pseudomonadati</taxon>
        <taxon>Thermodesulfobacteriota</taxon>
        <taxon>Desulfobacteria</taxon>
        <taxon>Desulfobacterales</taxon>
        <taxon>Desulfobacteraceae</taxon>
        <taxon>Desulfobacter</taxon>
    </lineage>
</organism>
<keyword evidence="7" id="KW-1185">Reference proteome</keyword>
<dbReference type="GO" id="GO:0070819">
    <property type="term" value="F:menaquinone-dependent protoporphyrinogen oxidase activity"/>
    <property type="evidence" value="ECO:0007669"/>
    <property type="project" value="TreeGrafter"/>
</dbReference>
<dbReference type="AlphaFoldDB" id="A0A328FEC9"/>
<dbReference type="Pfam" id="PF12641">
    <property type="entry name" value="Flavodoxin_3"/>
    <property type="match status" value="1"/>
</dbReference>
<protein>
    <submittedName>
        <fullName evidence="5">Flavodoxin</fullName>
    </submittedName>
</protein>
<evidence type="ECO:0000256" key="1">
    <source>
        <dbReference type="ARBA" id="ARBA00001917"/>
    </source>
</evidence>
<comment type="cofactor">
    <cofactor evidence="1">
        <name>FMN</name>
        <dbReference type="ChEBI" id="CHEBI:58210"/>
    </cofactor>
</comment>
<reference evidence="4 7" key="2">
    <citation type="submission" date="2019-02" db="EMBL/GenBank/DDBJ databases">
        <title>Complete genome sequence of Desulfobacter hydrogenophilus AcRS1.</title>
        <authorList>
            <person name="Marietou A."/>
            <person name="Lund M.B."/>
            <person name="Marshall I.P.G."/>
            <person name="Schreiber L."/>
            <person name="Jorgensen B."/>
        </authorList>
    </citation>
    <scope>NUCLEOTIDE SEQUENCE [LARGE SCALE GENOMIC DNA]</scope>
    <source>
        <strain evidence="4 7">AcRS1</strain>
    </source>
</reference>
<proteinExistence type="predicted"/>
<dbReference type="EMBL" id="CP036313">
    <property type="protein sequence ID" value="QBH12797.1"/>
    <property type="molecule type" value="Genomic_DNA"/>
</dbReference>
<dbReference type="Gene3D" id="3.40.50.360">
    <property type="match status" value="1"/>
</dbReference>
<dbReference type="PANTHER" id="PTHR38030">
    <property type="entry name" value="PROTOPORPHYRINOGEN IX DEHYDROGENASE [MENAQUINONE]"/>
    <property type="match status" value="1"/>
</dbReference>
<accession>A0A328FEC9</accession>
<dbReference type="InterPro" id="IPR001226">
    <property type="entry name" value="Flavodoxin_CS"/>
</dbReference>
<dbReference type="PANTHER" id="PTHR38030:SF2">
    <property type="entry name" value="PROTOPORPHYRINOGEN IX DEHYDROGENASE [QUINONE]"/>
    <property type="match status" value="1"/>
</dbReference>
<dbReference type="GO" id="GO:0006783">
    <property type="term" value="P:heme biosynthetic process"/>
    <property type="evidence" value="ECO:0007669"/>
    <property type="project" value="TreeGrafter"/>
</dbReference>